<keyword evidence="9" id="KW-1185">Reference proteome</keyword>
<keyword evidence="5" id="KW-0812">Transmembrane</keyword>
<feature type="transmembrane region" description="Helical" evidence="5">
    <location>
        <begin position="302"/>
        <end position="319"/>
    </location>
</feature>
<evidence type="ECO:0000313" key="9">
    <source>
        <dbReference type="Proteomes" id="UP000095300"/>
    </source>
</evidence>
<dbReference type="InterPro" id="IPR050127">
    <property type="entry name" value="Serine_Proteases_S1"/>
</dbReference>
<dbReference type="GO" id="GO:0006508">
    <property type="term" value="P:proteolysis"/>
    <property type="evidence" value="ECO:0007669"/>
    <property type="project" value="UniProtKB-KW"/>
</dbReference>
<dbReference type="Pfam" id="PF00089">
    <property type="entry name" value="Trypsin"/>
    <property type="match status" value="1"/>
</dbReference>
<dbReference type="EnsemblMetazoa" id="SCAU002977-RA">
    <property type="protein sequence ID" value="SCAU002977-PA"/>
    <property type="gene ID" value="SCAU002977"/>
</dbReference>
<keyword evidence="4" id="KW-1015">Disulfide bond</keyword>
<dbReference type="KEGG" id="scac:106081588"/>
<dbReference type="InterPro" id="IPR001254">
    <property type="entry name" value="Trypsin_dom"/>
</dbReference>
<evidence type="ECO:0000256" key="5">
    <source>
        <dbReference type="SAM" id="Phobius"/>
    </source>
</evidence>
<sequence length="322" mass="35389">MGFDKLSLFLGLTIAIAAISRHSVSASGDVLRFFNEQGPRIINGTEATLNATKHQVSVRRRLNDGYFYGTGHICGGSLISENVVLCAAHCVIDQFAYNGTYLPASDFIVVMGNLNRFEKDNNTLVLDVTKIVKYRDPFNVTTFDNDLVLLMLNDTVPANHSTIEPIVLNERPLKEGTLCQVTGWGKTEEGYLSDYLMTVDVPYISYDECRTKSNYSTSIHENMLCAGYMEGERDACQGDSGGPLVCEGLQAGIVSWGTGCALPLRPGVYTDVAYHKQWILEKVAENNGTLPKFARASAMTNTNISLFLVLFMVAINVILSKL</sequence>
<organism evidence="8 9">
    <name type="scientific">Stomoxys calcitrans</name>
    <name type="common">Stable fly</name>
    <name type="synonym">Conops calcitrans</name>
    <dbReference type="NCBI Taxonomy" id="35570"/>
    <lineage>
        <taxon>Eukaryota</taxon>
        <taxon>Metazoa</taxon>
        <taxon>Ecdysozoa</taxon>
        <taxon>Arthropoda</taxon>
        <taxon>Hexapoda</taxon>
        <taxon>Insecta</taxon>
        <taxon>Pterygota</taxon>
        <taxon>Neoptera</taxon>
        <taxon>Endopterygota</taxon>
        <taxon>Diptera</taxon>
        <taxon>Brachycera</taxon>
        <taxon>Muscomorpha</taxon>
        <taxon>Muscoidea</taxon>
        <taxon>Muscidae</taxon>
        <taxon>Stomoxys</taxon>
    </lineage>
</organism>
<dbReference type="InterPro" id="IPR043504">
    <property type="entry name" value="Peptidase_S1_PA_chymotrypsin"/>
</dbReference>
<keyword evidence="3" id="KW-0720">Serine protease</keyword>
<evidence type="ECO:0000259" key="7">
    <source>
        <dbReference type="PROSITE" id="PS50240"/>
    </source>
</evidence>
<dbReference type="PROSITE" id="PS50240">
    <property type="entry name" value="TRYPSIN_DOM"/>
    <property type="match status" value="1"/>
</dbReference>
<accession>A0A1I8NXP1</accession>
<keyword evidence="2" id="KW-0378">Hydrolase</keyword>
<dbReference type="PRINTS" id="PR00722">
    <property type="entry name" value="CHYMOTRYPSIN"/>
</dbReference>
<dbReference type="AlphaFoldDB" id="A0A1I8NXP1"/>
<dbReference type="InterPro" id="IPR009003">
    <property type="entry name" value="Peptidase_S1_PA"/>
</dbReference>
<evidence type="ECO:0000256" key="4">
    <source>
        <dbReference type="ARBA" id="ARBA00023157"/>
    </source>
</evidence>
<protein>
    <recommendedName>
        <fullName evidence="7">Peptidase S1 domain-containing protein</fullName>
    </recommendedName>
</protein>
<name>A0A1I8NXP1_STOCA</name>
<evidence type="ECO:0000313" key="8">
    <source>
        <dbReference type="EnsemblMetazoa" id="SCAU002977-PA"/>
    </source>
</evidence>
<dbReference type="PANTHER" id="PTHR24264">
    <property type="entry name" value="TRYPSIN-RELATED"/>
    <property type="match status" value="1"/>
</dbReference>
<dbReference type="CDD" id="cd00190">
    <property type="entry name" value="Tryp_SPc"/>
    <property type="match status" value="1"/>
</dbReference>
<dbReference type="Proteomes" id="UP000095300">
    <property type="component" value="Unassembled WGS sequence"/>
</dbReference>
<keyword evidence="6" id="KW-0732">Signal</keyword>
<evidence type="ECO:0000256" key="2">
    <source>
        <dbReference type="ARBA" id="ARBA00022801"/>
    </source>
</evidence>
<evidence type="ECO:0000256" key="6">
    <source>
        <dbReference type="SAM" id="SignalP"/>
    </source>
</evidence>
<dbReference type="InterPro" id="IPR033116">
    <property type="entry name" value="TRYPSIN_SER"/>
</dbReference>
<dbReference type="Gene3D" id="2.40.10.10">
    <property type="entry name" value="Trypsin-like serine proteases"/>
    <property type="match status" value="1"/>
</dbReference>
<gene>
    <name evidence="8" type="primary">106081588</name>
</gene>
<dbReference type="GO" id="GO:0004252">
    <property type="term" value="F:serine-type endopeptidase activity"/>
    <property type="evidence" value="ECO:0007669"/>
    <property type="project" value="InterPro"/>
</dbReference>
<evidence type="ECO:0000256" key="1">
    <source>
        <dbReference type="ARBA" id="ARBA00022670"/>
    </source>
</evidence>
<reference evidence="8" key="1">
    <citation type="submission" date="2020-05" db="UniProtKB">
        <authorList>
            <consortium name="EnsemblMetazoa"/>
        </authorList>
    </citation>
    <scope>IDENTIFICATION</scope>
    <source>
        <strain evidence="8">USDA</strain>
    </source>
</reference>
<dbReference type="VEuPathDB" id="VectorBase:SCAU002977"/>
<dbReference type="PANTHER" id="PTHR24264:SF54">
    <property type="entry name" value="PEPTIDASE S1 DOMAIN-CONTAINING PROTEIN"/>
    <property type="match status" value="1"/>
</dbReference>
<feature type="domain" description="Peptidase S1" evidence="7">
    <location>
        <begin position="41"/>
        <end position="284"/>
    </location>
</feature>
<dbReference type="SUPFAM" id="SSF50494">
    <property type="entry name" value="Trypsin-like serine proteases"/>
    <property type="match status" value="1"/>
</dbReference>
<dbReference type="OrthoDB" id="10059102at2759"/>
<feature type="signal peptide" evidence="6">
    <location>
        <begin position="1"/>
        <end position="26"/>
    </location>
</feature>
<keyword evidence="5" id="KW-1133">Transmembrane helix</keyword>
<dbReference type="STRING" id="35570.A0A1I8NXP1"/>
<feature type="chain" id="PRO_5009325708" description="Peptidase S1 domain-containing protein" evidence="6">
    <location>
        <begin position="27"/>
        <end position="322"/>
    </location>
</feature>
<dbReference type="InterPro" id="IPR001314">
    <property type="entry name" value="Peptidase_S1A"/>
</dbReference>
<evidence type="ECO:0000256" key="3">
    <source>
        <dbReference type="ARBA" id="ARBA00022825"/>
    </source>
</evidence>
<dbReference type="FunFam" id="2.40.10.10:FF:000111">
    <property type="entry name" value="Blast:Serine protease nudel"/>
    <property type="match status" value="1"/>
</dbReference>
<keyword evidence="5" id="KW-0472">Membrane</keyword>
<keyword evidence="1" id="KW-0645">Protease</keyword>
<dbReference type="PROSITE" id="PS00135">
    <property type="entry name" value="TRYPSIN_SER"/>
    <property type="match status" value="1"/>
</dbReference>
<dbReference type="SMART" id="SM00020">
    <property type="entry name" value="Tryp_SPc"/>
    <property type="match status" value="1"/>
</dbReference>
<proteinExistence type="predicted"/>
<dbReference type="GO" id="GO:0005615">
    <property type="term" value="C:extracellular space"/>
    <property type="evidence" value="ECO:0007669"/>
    <property type="project" value="TreeGrafter"/>
</dbReference>